<dbReference type="AlphaFoldDB" id="A0A2P6SHS8"/>
<sequence>MLRVIGRQIHCRAFHRGALSLLGYKCGFGQSRVCQSVVISPLESAFTSSILSP</sequence>
<evidence type="ECO:0000313" key="1">
    <source>
        <dbReference type="EMBL" id="PRQ58196.1"/>
    </source>
</evidence>
<name>A0A2P6SHS8_ROSCH</name>
<dbReference type="EMBL" id="PDCK01000039">
    <property type="protein sequence ID" value="PRQ58196.1"/>
    <property type="molecule type" value="Genomic_DNA"/>
</dbReference>
<accession>A0A2P6SHS8</accession>
<organism evidence="1 2">
    <name type="scientific">Rosa chinensis</name>
    <name type="common">China rose</name>
    <dbReference type="NCBI Taxonomy" id="74649"/>
    <lineage>
        <taxon>Eukaryota</taxon>
        <taxon>Viridiplantae</taxon>
        <taxon>Streptophyta</taxon>
        <taxon>Embryophyta</taxon>
        <taxon>Tracheophyta</taxon>
        <taxon>Spermatophyta</taxon>
        <taxon>Magnoliopsida</taxon>
        <taxon>eudicotyledons</taxon>
        <taxon>Gunneridae</taxon>
        <taxon>Pentapetalae</taxon>
        <taxon>rosids</taxon>
        <taxon>fabids</taxon>
        <taxon>Rosales</taxon>
        <taxon>Rosaceae</taxon>
        <taxon>Rosoideae</taxon>
        <taxon>Rosoideae incertae sedis</taxon>
        <taxon>Rosa</taxon>
    </lineage>
</organism>
<evidence type="ECO:0000313" key="2">
    <source>
        <dbReference type="Proteomes" id="UP000238479"/>
    </source>
</evidence>
<protein>
    <submittedName>
        <fullName evidence="1">Uncharacterized protein</fullName>
    </submittedName>
</protein>
<gene>
    <name evidence="1" type="ORF">RchiOBHm_Chr1g0356631</name>
</gene>
<proteinExistence type="predicted"/>
<keyword evidence="2" id="KW-1185">Reference proteome</keyword>
<dbReference type="Gramene" id="PRQ58196">
    <property type="protein sequence ID" value="PRQ58196"/>
    <property type="gene ID" value="RchiOBHm_Chr1g0356631"/>
</dbReference>
<comment type="caution">
    <text evidence="1">The sequence shown here is derived from an EMBL/GenBank/DDBJ whole genome shotgun (WGS) entry which is preliminary data.</text>
</comment>
<reference evidence="1 2" key="1">
    <citation type="journal article" date="2018" name="Nat. Genet.">
        <title>The Rosa genome provides new insights in the design of modern roses.</title>
        <authorList>
            <person name="Bendahmane M."/>
        </authorList>
    </citation>
    <scope>NUCLEOTIDE SEQUENCE [LARGE SCALE GENOMIC DNA]</scope>
    <source>
        <strain evidence="2">cv. Old Blush</strain>
    </source>
</reference>
<dbReference type="Proteomes" id="UP000238479">
    <property type="component" value="Chromosome 1"/>
</dbReference>